<name>A0A8X6SKG1_TRICX</name>
<comment type="caution">
    <text evidence="1">The sequence shown here is derived from an EMBL/GenBank/DDBJ whole genome shotgun (WGS) entry which is preliminary data.</text>
</comment>
<dbReference type="EMBL" id="BMAU01021324">
    <property type="protein sequence ID" value="GFY13846.1"/>
    <property type="molecule type" value="Genomic_DNA"/>
</dbReference>
<sequence length="89" mass="10015">MSIKSMWTMIRKFEETGKLRVHSGRGRKLITAVLVDGVKTAADAQLQTLEFGAIMLFLERQAIRTIPSEKYSKHIVLLPIHDPPNQNAA</sequence>
<protein>
    <submittedName>
        <fullName evidence="1">Uncharacterized protein</fullName>
    </submittedName>
</protein>
<organism evidence="1 2">
    <name type="scientific">Trichonephila clavipes</name>
    <name type="common">Golden silk orbweaver</name>
    <name type="synonym">Nephila clavipes</name>
    <dbReference type="NCBI Taxonomy" id="2585209"/>
    <lineage>
        <taxon>Eukaryota</taxon>
        <taxon>Metazoa</taxon>
        <taxon>Ecdysozoa</taxon>
        <taxon>Arthropoda</taxon>
        <taxon>Chelicerata</taxon>
        <taxon>Arachnida</taxon>
        <taxon>Araneae</taxon>
        <taxon>Araneomorphae</taxon>
        <taxon>Entelegynae</taxon>
        <taxon>Araneoidea</taxon>
        <taxon>Nephilidae</taxon>
        <taxon>Trichonephila</taxon>
    </lineage>
</organism>
<reference evidence="1" key="1">
    <citation type="submission" date="2020-08" db="EMBL/GenBank/DDBJ databases">
        <title>Multicomponent nature underlies the extraordinary mechanical properties of spider dragline silk.</title>
        <authorList>
            <person name="Kono N."/>
            <person name="Nakamura H."/>
            <person name="Mori M."/>
            <person name="Yoshida Y."/>
            <person name="Ohtoshi R."/>
            <person name="Malay A.D."/>
            <person name="Moran D.A.P."/>
            <person name="Tomita M."/>
            <person name="Numata K."/>
            <person name="Arakawa K."/>
        </authorList>
    </citation>
    <scope>NUCLEOTIDE SEQUENCE</scope>
</reference>
<dbReference type="Proteomes" id="UP000887159">
    <property type="component" value="Unassembled WGS sequence"/>
</dbReference>
<proteinExistence type="predicted"/>
<accession>A0A8X6SKG1</accession>
<keyword evidence="2" id="KW-1185">Reference proteome</keyword>
<evidence type="ECO:0000313" key="2">
    <source>
        <dbReference type="Proteomes" id="UP000887159"/>
    </source>
</evidence>
<gene>
    <name evidence="1" type="ORF">TNCV_986181</name>
</gene>
<dbReference type="AlphaFoldDB" id="A0A8X6SKG1"/>
<evidence type="ECO:0000313" key="1">
    <source>
        <dbReference type="EMBL" id="GFY13846.1"/>
    </source>
</evidence>